<feature type="transmembrane region" description="Helical" evidence="4">
    <location>
        <begin position="316"/>
        <end position="340"/>
    </location>
</feature>
<dbReference type="GO" id="GO:0016757">
    <property type="term" value="F:glycosyltransferase activity"/>
    <property type="evidence" value="ECO:0007669"/>
    <property type="project" value="UniProtKB-KW"/>
</dbReference>
<evidence type="ECO:0000313" key="7">
    <source>
        <dbReference type="Proteomes" id="UP000309215"/>
    </source>
</evidence>
<evidence type="ECO:0000313" key="6">
    <source>
        <dbReference type="EMBL" id="TKC99105.1"/>
    </source>
</evidence>
<reference evidence="6 7" key="1">
    <citation type="submission" date="2019-04" db="EMBL/GenBank/DDBJ databases">
        <authorList>
            <person name="Li Y."/>
            <person name="Wang J."/>
        </authorList>
    </citation>
    <scope>NUCLEOTIDE SEQUENCE [LARGE SCALE GENOMIC DNA]</scope>
    <source>
        <strain evidence="6 7">DSM 14668</strain>
    </source>
</reference>
<dbReference type="AlphaFoldDB" id="A0A4U1IX84"/>
<evidence type="ECO:0000256" key="2">
    <source>
        <dbReference type="ARBA" id="ARBA00022676"/>
    </source>
</evidence>
<evidence type="ECO:0000256" key="1">
    <source>
        <dbReference type="ARBA" id="ARBA00006739"/>
    </source>
</evidence>
<dbReference type="PANTHER" id="PTHR43630">
    <property type="entry name" value="POLY-BETA-1,6-N-ACETYL-D-GLUCOSAMINE SYNTHASE"/>
    <property type="match status" value="1"/>
</dbReference>
<dbReference type="EMBL" id="SSMQ01000060">
    <property type="protein sequence ID" value="TKC99105.1"/>
    <property type="molecule type" value="Genomic_DNA"/>
</dbReference>
<dbReference type="Pfam" id="PF00535">
    <property type="entry name" value="Glycos_transf_2"/>
    <property type="match status" value="1"/>
</dbReference>
<name>A0A4U1IX84_9BACT</name>
<dbReference type="InterPro" id="IPR001173">
    <property type="entry name" value="Glyco_trans_2-like"/>
</dbReference>
<keyword evidence="4" id="KW-0472">Membrane</keyword>
<dbReference type="PANTHER" id="PTHR43630:SF1">
    <property type="entry name" value="POLY-BETA-1,6-N-ACETYL-D-GLUCOSAMINE SYNTHASE"/>
    <property type="match status" value="1"/>
</dbReference>
<dbReference type="OrthoDB" id="9802632at2"/>
<dbReference type="Gene3D" id="3.90.550.10">
    <property type="entry name" value="Spore Coat Polysaccharide Biosynthesis Protein SpsA, Chain A"/>
    <property type="match status" value="1"/>
</dbReference>
<dbReference type="InterPro" id="IPR029044">
    <property type="entry name" value="Nucleotide-diphossugar_trans"/>
</dbReference>
<comment type="caution">
    <text evidence="6">The sequence shown here is derived from an EMBL/GenBank/DDBJ whole genome shotgun (WGS) entry which is preliminary data.</text>
</comment>
<organism evidence="6 7">
    <name type="scientific">Polyangium fumosum</name>
    <dbReference type="NCBI Taxonomy" id="889272"/>
    <lineage>
        <taxon>Bacteria</taxon>
        <taxon>Pseudomonadati</taxon>
        <taxon>Myxococcota</taxon>
        <taxon>Polyangia</taxon>
        <taxon>Polyangiales</taxon>
        <taxon>Polyangiaceae</taxon>
        <taxon>Polyangium</taxon>
    </lineage>
</organism>
<feature type="transmembrane region" description="Helical" evidence="4">
    <location>
        <begin position="290"/>
        <end position="310"/>
    </location>
</feature>
<gene>
    <name evidence="6" type="ORF">E8A74_38880</name>
</gene>
<feature type="transmembrane region" description="Helical" evidence="4">
    <location>
        <begin position="264"/>
        <end position="283"/>
    </location>
</feature>
<keyword evidence="7" id="KW-1185">Reference proteome</keyword>
<sequence length="358" mass="39328">MDDWGPESGRGGVILRTLAERPFCSIVIPCYNEEEHIERVVRAASGQRYPSECLEIFVVDGRSLDRTPDIVRALIAEDPRIVLLDNPQRLQAAALNIGIKRSRGDVIIRMDAHADYDPGYVAASVAALRRTGALNVGGAMRPLGKTRFQKALCAALQSPLGVGGSASRDPEREGYVESVWCGAFRREAFELAGLFDPDARTNEDAELNQRILSRGGRIYQSRDIVGHYYPRSTFGGLFRQYFNYGAGRARTILLRGLPPSPRPLIPFATFSTFTVLVALALLYSPAEPVLRAAVAVYTLAIAVGAAWAAYRVDRRLVFLVAAMFPVMHFAHGLGFAVGLVRYAQAPLRDAEPERLPAR</sequence>
<accession>A0A4U1IX84</accession>
<keyword evidence="4" id="KW-0812">Transmembrane</keyword>
<protein>
    <submittedName>
        <fullName evidence="6">Glycosyltransferase family 2 protein</fullName>
    </submittedName>
</protein>
<dbReference type="SUPFAM" id="SSF53448">
    <property type="entry name" value="Nucleotide-diphospho-sugar transferases"/>
    <property type="match status" value="1"/>
</dbReference>
<keyword evidence="4" id="KW-1133">Transmembrane helix</keyword>
<proteinExistence type="inferred from homology"/>
<evidence type="ECO:0000256" key="3">
    <source>
        <dbReference type="ARBA" id="ARBA00022679"/>
    </source>
</evidence>
<dbReference type="RefSeq" id="WP_136934168.1">
    <property type="nucleotide sequence ID" value="NZ_SSMQ01000060.1"/>
</dbReference>
<feature type="domain" description="Glycosyltransferase 2-like" evidence="5">
    <location>
        <begin position="25"/>
        <end position="189"/>
    </location>
</feature>
<dbReference type="Proteomes" id="UP000309215">
    <property type="component" value="Unassembled WGS sequence"/>
</dbReference>
<evidence type="ECO:0000259" key="5">
    <source>
        <dbReference type="Pfam" id="PF00535"/>
    </source>
</evidence>
<evidence type="ECO:0000256" key="4">
    <source>
        <dbReference type="SAM" id="Phobius"/>
    </source>
</evidence>
<keyword evidence="3 6" id="KW-0808">Transferase</keyword>
<dbReference type="CDD" id="cd02525">
    <property type="entry name" value="Succinoglycan_BP_ExoA"/>
    <property type="match status" value="1"/>
</dbReference>
<keyword evidence="2" id="KW-0328">Glycosyltransferase</keyword>
<comment type="similarity">
    <text evidence="1">Belongs to the glycosyltransferase 2 family.</text>
</comment>